<dbReference type="InterPro" id="IPR003593">
    <property type="entry name" value="AAA+_ATPase"/>
</dbReference>
<dbReference type="EMBL" id="AZEA01000002">
    <property type="protein sequence ID" value="KRK89579.1"/>
    <property type="molecule type" value="Genomic_DNA"/>
</dbReference>
<protein>
    <submittedName>
        <fullName evidence="10">Polyamine-transporting ATPase</fullName>
    </submittedName>
</protein>
<dbReference type="InterPro" id="IPR017871">
    <property type="entry name" value="ABC_transporter-like_CS"/>
</dbReference>
<keyword evidence="8" id="KW-0472">Membrane</keyword>
<keyword evidence="11" id="KW-1185">Reference proteome</keyword>
<keyword evidence="5" id="KW-0547">Nucleotide-binding</keyword>
<dbReference type="AlphaFoldDB" id="A0A0R1L187"/>
<proteinExistence type="inferred from homology"/>
<dbReference type="PROSITE" id="PS00211">
    <property type="entry name" value="ABC_TRANSPORTER_1"/>
    <property type="match status" value="1"/>
</dbReference>
<dbReference type="SUPFAM" id="SSF52540">
    <property type="entry name" value="P-loop containing nucleoside triphosphate hydrolases"/>
    <property type="match status" value="2"/>
</dbReference>
<sequence>MTDVSINHFTFHYPESDVKVLNDINITFKSHHFSLLSGPSGSGKSTLLYFIAGLYPHFSGNDAVGEIKFGDTNIKDIPREKVSQSVAMMFQNPNQQFAMDTVVHEMTFVLENLRIAPDKMDDIITHALEFCGIKRLRSRVINTLSGGEKQRVALACIVAMDPQVIVLDEPFASIDPDSREDLINKLKILQEKHGKTIILADHDLTSYRNLVDEFYYLDPDTHHINLLDDEQAEHFFKNFESTQTINKKVEVPSGDDNSILKINDFKLEPHHSLLLKLNHLDFYKQKTTLITGANGIGKSTLFNALTKLLPYEGTIVFDGKDIKKIRPLPYAKNVTLLFQDAENQFLNITVKEELDLSLANRTNTDYTQADVDDMLNKLDMAGRDDRIVYSLSEGQKKKLQIIEMLIMNPPVLLMDEPFKGLDYHSLEVVVGFLNRAKKDFHQTQIIISHQLSGLDTLIDYHATFKNQNLAYQEVIK</sequence>
<comment type="similarity">
    <text evidence="2">Belongs to the ABC transporter superfamily.</text>
</comment>
<dbReference type="GO" id="GO:0016887">
    <property type="term" value="F:ATP hydrolysis activity"/>
    <property type="evidence" value="ECO:0007669"/>
    <property type="project" value="InterPro"/>
</dbReference>
<dbReference type="CDD" id="cd03225">
    <property type="entry name" value="ABC_cobalt_CbiO_domain1"/>
    <property type="match status" value="2"/>
</dbReference>
<dbReference type="Proteomes" id="UP000051581">
    <property type="component" value="Unassembled WGS sequence"/>
</dbReference>
<evidence type="ECO:0000256" key="3">
    <source>
        <dbReference type="ARBA" id="ARBA00022448"/>
    </source>
</evidence>
<dbReference type="InterPro" id="IPR027417">
    <property type="entry name" value="P-loop_NTPase"/>
</dbReference>
<dbReference type="GO" id="GO:0005524">
    <property type="term" value="F:ATP binding"/>
    <property type="evidence" value="ECO:0007669"/>
    <property type="project" value="UniProtKB-KW"/>
</dbReference>
<keyword evidence="7" id="KW-1278">Translocase</keyword>
<evidence type="ECO:0000256" key="8">
    <source>
        <dbReference type="ARBA" id="ARBA00023136"/>
    </source>
</evidence>
<evidence type="ECO:0000256" key="6">
    <source>
        <dbReference type="ARBA" id="ARBA00022840"/>
    </source>
</evidence>
<keyword evidence="4" id="KW-1003">Cell membrane</keyword>
<dbReference type="PATRIC" id="fig|1423808.3.peg.1180"/>
<dbReference type="RefSeq" id="WP_057823466.1">
    <property type="nucleotide sequence ID" value="NZ_AZEA01000002.1"/>
</dbReference>
<evidence type="ECO:0000256" key="4">
    <source>
        <dbReference type="ARBA" id="ARBA00022475"/>
    </source>
</evidence>
<feature type="domain" description="ABC transporter" evidence="9">
    <location>
        <begin position="4"/>
        <end position="244"/>
    </location>
</feature>
<dbReference type="PROSITE" id="PS50893">
    <property type="entry name" value="ABC_TRANSPORTER_2"/>
    <property type="match status" value="2"/>
</dbReference>
<dbReference type="GO" id="GO:0042626">
    <property type="term" value="F:ATPase-coupled transmembrane transporter activity"/>
    <property type="evidence" value="ECO:0007669"/>
    <property type="project" value="TreeGrafter"/>
</dbReference>
<evidence type="ECO:0000256" key="2">
    <source>
        <dbReference type="ARBA" id="ARBA00005417"/>
    </source>
</evidence>
<organism evidence="10 11">
    <name type="scientific">Lentilactobacillus sunkii DSM 19904</name>
    <dbReference type="NCBI Taxonomy" id="1423808"/>
    <lineage>
        <taxon>Bacteria</taxon>
        <taxon>Bacillati</taxon>
        <taxon>Bacillota</taxon>
        <taxon>Bacilli</taxon>
        <taxon>Lactobacillales</taxon>
        <taxon>Lactobacillaceae</taxon>
        <taxon>Lentilactobacillus</taxon>
    </lineage>
</organism>
<evidence type="ECO:0000256" key="5">
    <source>
        <dbReference type="ARBA" id="ARBA00022741"/>
    </source>
</evidence>
<evidence type="ECO:0000313" key="10">
    <source>
        <dbReference type="EMBL" id="KRK89579.1"/>
    </source>
</evidence>
<gene>
    <name evidence="10" type="ORF">FD17_GL001168</name>
</gene>
<dbReference type="OrthoDB" id="501320at2"/>
<dbReference type="GO" id="GO:0043190">
    <property type="term" value="C:ATP-binding cassette (ABC) transporter complex"/>
    <property type="evidence" value="ECO:0007669"/>
    <property type="project" value="TreeGrafter"/>
</dbReference>
<dbReference type="PANTHER" id="PTHR43553:SF27">
    <property type="entry name" value="ENERGY-COUPLING FACTOR TRANSPORTER ATP-BINDING PROTEIN ECFA2"/>
    <property type="match status" value="1"/>
</dbReference>
<accession>A0A0R1L187</accession>
<comment type="caution">
    <text evidence="10">The sequence shown here is derived from an EMBL/GenBank/DDBJ whole genome shotgun (WGS) entry which is preliminary data.</text>
</comment>
<feature type="domain" description="ABC transporter" evidence="9">
    <location>
        <begin position="260"/>
        <end position="474"/>
    </location>
</feature>
<dbReference type="Pfam" id="PF00005">
    <property type="entry name" value="ABC_tran"/>
    <property type="match status" value="2"/>
</dbReference>
<dbReference type="InterPro" id="IPR003439">
    <property type="entry name" value="ABC_transporter-like_ATP-bd"/>
</dbReference>
<dbReference type="InterPro" id="IPR015856">
    <property type="entry name" value="ABC_transpr_CbiO/EcfA_su"/>
</dbReference>
<keyword evidence="6" id="KW-0067">ATP-binding</keyword>
<reference evidence="10 11" key="1">
    <citation type="journal article" date="2015" name="Genome Announc.">
        <title>Expanding the biotechnology potential of lactobacilli through comparative genomics of 213 strains and associated genera.</title>
        <authorList>
            <person name="Sun Z."/>
            <person name="Harris H.M."/>
            <person name="McCann A."/>
            <person name="Guo C."/>
            <person name="Argimon S."/>
            <person name="Zhang W."/>
            <person name="Yang X."/>
            <person name="Jeffery I.B."/>
            <person name="Cooney J.C."/>
            <person name="Kagawa T.F."/>
            <person name="Liu W."/>
            <person name="Song Y."/>
            <person name="Salvetti E."/>
            <person name="Wrobel A."/>
            <person name="Rasinkangas P."/>
            <person name="Parkhill J."/>
            <person name="Rea M.C."/>
            <person name="O'Sullivan O."/>
            <person name="Ritari J."/>
            <person name="Douillard F.P."/>
            <person name="Paul Ross R."/>
            <person name="Yang R."/>
            <person name="Briner A.E."/>
            <person name="Felis G.E."/>
            <person name="de Vos W.M."/>
            <person name="Barrangou R."/>
            <person name="Klaenhammer T.R."/>
            <person name="Caufield P.W."/>
            <person name="Cui Y."/>
            <person name="Zhang H."/>
            <person name="O'Toole P.W."/>
        </authorList>
    </citation>
    <scope>NUCLEOTIDE SEQUENCE [LARGE SCALE GENOMIC DNA]</scope>
    <source>
        <strain evidence="10 11">DSM 19904</strain>
    </source>
</reference>
<name>A0A0R1L187_9LACO</name>
<evidence type="ECO:0000256" key="7">
    <source>
        <dbReference type="ARBA" id="ARBA00022967"/>
    </source>
</evidence>
<keyword evidence="3" id="KW-0813">Transport</keyword>
<comment type="subcellular location">
    <subcellularLocation>
        <location evidence="1">Cell membrane</location>
        <topology evidence="1">Peripheral membrane protein</topology>
    </subcellularLocation>
</comment>
<evidence type="ECO:0000313" key="11">
    <source>
        <dbReference type="Proteomes" id="UP000051581"/>
    </source>
</evidence>
<dbReference type="PANTHER" id="PTHR43553">
    <property type="entry name" value="HEAVY METAL TRANSPORTER"/>
    <property type="match status" value="1"/>
</dbReference>
<evidence type="ECO:0000259" key="9">
    <source>
        <dbReference type="PROSITE" id="PS50893"/>
    </source>
</evidence>
<dbReference type="InterPro" id="IPR050095">
    <property type="entry name" value="ECF_ABC_transporter_ATP-bd"/>
</dbReference>
<dbReference type="SMART" id="SM00382">
    <property type="entry name" value="AAA"/>
    <property type="match status" value="2"/>
</dbReference>
<evidence type="ECO:0000256" key="1">
    <source>
        <dbReference type="ARBA" id="ARBA00004202"/>
    </source>
</evidence>
<dbReference type="Gene3D" id="3.40.50.300">
    <property type="entry name" value="P-loop containing nucleotide triphosphate hydrolases"/>
    <property type="match status" value="2"/>
</dbReference>